<evidence type="ECO:0000313" key="5">
    <source>
        <dbReference type="EMBL" id="RVW85323.1"/>
    </source>
</evidence>
<dbReference type="Gene3D" id="1.20.140.40">
    <property type="entry name" value="Invertase/pectin methylesterase inhibitor family protein"/>
    <property type="match status" value="1"/>
</dbReference>
<organism evidence="5 6">
    <name type="scientific">Vitis vinifera</name>
    <name type="common">Grape</name>
    <dbReference type="NCBI Taxonomy" id="29760"/>
    <lineage>
        <taxon>Eukaryota</taxon>
        <taxon>Viridiplantae</taxon>
        <taxon>Streptophyta</taxon>
        <taxon>Embryophyta</taxon>
        <taxon>Tracheophyta</taxon>
        <taxon>Spermatophyta</taxon>
        <taxon>Magnoliopsida</taxon>
        <taxon>eudicotyledons</taxon>
        <taxon>Gunneridae</taxon>
        <taxon>Pentapetalae</taxon>
        <taxon>rosids</taxon>
        <taxon>Vitales</taxon>
        <taxon>Vitaceae</taxon>
        <taxon>Viteae</taxon>
        <taxon>Vitis</taxon>
    </lineage>
</organism>
<dbReference type="CDD" id="cd14859">
    <property type="entry name" value="PMEI_like"/>
    <property type="match status" value="1"/>
</dbReference>
<dbReference type="PANTHER" id="PTHR35357">
    <property type="entry name" value="OS02G0537100 PROTEIN"/>
    <property type="match status" value="1"/>
</dbReference>
<protein>
    <submittedName>
        <fullName evidence="5">Cell wall / vacuolar inhibitor of fructosidase 2</fullName>
    </submittedName>
</protein>
<proteinExistence type="inferred from homology"/>
<dbReference type="PANTHER" id="PTHR35357:SF8">
    <property type="entry name" value="OS01G0111000 PROTEIN"/>
    <property type="match status" value="1"/>
</dbReference>
<evidence type="ECO:0000256" key="1">
    <source>
        <dbReference type="ARBA" id="ARBA00022729"/>
    </source>
</evidence>
<evidence type="ECO:0000313" key="6">
    <source>
        <dbReference type="Proteomes" id="UP000288805"/>
    </source>
</evidence>
<comment type="caution">
    <text evidence="5">The sequence shown here is derived from an EMBL/GenBank/DDBJ whole genome shotgun (WGS) entry which is preliminary data.</text>
</comment>
<dbReference type="AlphaFoldDB" id="A0A438HLI0"/>
<dbReference type="Proteomes" id="UP000288805">
    <property type="component" value="Unassembled WGS sequence"/>
</dbReference>
<sequence>MASCWYIESYAPPFQNPNSMIPVQDHEVLQIDPEPNLDSVFGQEPRMCQTVPYAQPATCQTKPNVSIEGSNQKQLIPQINSDHVNPNADTKGLAMIMVGIGEANATAISSYLSSQLVGSANDSSMKKILKECVNRYNYSSDALQASLQALTMEAYDYAYVHVIAAADYPNACRNSFKRCPRLPYPPELGPREDVLKHLCDVVLGIIDLLDW</sequence>
<feature type="domain" description="Pectinesterase inhibitor" evidence="4">
    <location>
        <begin position="71"/>
        <end position="205"/>
    </location>
</feature>
<dbReference type="EMBL" id="QGNW01000205">
    <property type="protein sequence ID" value="RVW85323.1"/>
    <property type="molecule type" value="Genomic_DNA"/>
</dbReference>
<dbReference type="InterPro" id="IPR006501">
    <property type="entry name" value="Pectinesterase_inhib_dom"/>
</dbReference>
<keyword evidence="2" id="KW-1015">Disulfide bond</keyword>
<comment type="similarity">
    <text evidence="3">Belongs to the PMEI family.</text>
</comment>
<evidence type="ECO:0000259" key="4">
    <source>
        <dbReference type="SMART" id="SM00856"/>
    </source>
</evidence>
<dbReference type="SUPFAM" id="SSF101148">
    <property type="entry name" value="Plant invertase/pectin methylesterase inhibitor"/>
    <property type="match status" value="1"/>
</dbReference>
<dbReference type="SMART" id="SM00856">
    <property type="entry name" value="PMEI"/>
    <property type="match status" value="1"/>
</dbReference>
<dbReference type="Pfam" id="PF04043">
    <property type="entry name" value="PMEI"/>
    <property type="match status" value="1"/>
</dbReference>
<dbReference type="NCBIfam" id="TIGR01614">
    <property type="entry name" value="PME_inhib"/>
    <property type="match status" value="1"/>
</dbReference>
<dbReference type="GO" id="GO:0004857">
    <property type="term" value="F:enzyme inhibitor activity"/>
    <property type="evidence" value="ECO:0007669"/>
    <property type="project" value="InterPro"/>
</dbReference>
<gene>
    <name evidence="5" type="primary">C</name>
    <name evidence="5" type="synonym">VIF2_1</name>
    <name evidence="5" type="ORF">CK203_045585</name>
</gene>
<evidence type="ECO:0000256" key="2">
    <source>
        <dbReference type="ARBA" id="ARBA00023157"/>
    </source>
</evidence>
<evidence type="ECO:0000256" key="3">
    <source>
        <dbReference type="ARBA" id="ARBA00038471"/>
    </source>
</evidence>
<accession>A0A438HLI0</accession>
<dbReference type="InterPro" id="IPR035513">
    <property type="entry name" value="Invertase/methylesterase_inhib"/>
</dbReference>
<keyword evidence="1" id="KW-0732">Signal</keyword>
<reference evidence="5 6" key="1">
    <citation type="journal article" date="2018" name="PLoS Genet.">
        <title>Population sequencing reveals clonal diversity and ancestral inbreeding in the grapevine cultivar Chardonnay.</title>
        <authorList>
            <person name="Roach M.J."/>
            <person name="Johnson D.L."/>
            <person name="Bohlmann J."/>
            <person name="van Vuuren H.J."/>
            <person name="Jones S.J."/>
            <person name="Pretorius I.S."/>
            <person name="Schmidt S.A."/>
            <person name="Borneman A.R."/>
        </authorList>
    </citation>
    <scope>NUCLEOTIDE SEQUENCE [LARGE SCALE GENOMIC DNA]</scope>
    <source>
        <strain evidence="6">cv. Chardonnay</strain>
        <tissue evidence="5">Leaf</tissue>
    </source>
</reference>
<name>A0A438HLI0_VITVI</name>